<feature type="compositionally biased region" description="Basic and acidic residues" evidence="1">
    <location>
        <begin position="1"/>
        <end position="28"/>
    </location>
</feature>
<comment type="caution">
    <text evidence="2">The sequence shown here is derived from an EMBL/GenBank/DDBJ whole genome shotgun (WGS) entry which is preliminary data.</text>
</comment>
<evidence type="ECO:0000313" key="3">
    <source>
        <dbReference type="Proteomes" id="UP001419268"/>
    </source>
</evidence>
<feature type="compositionally biased region" description="Basic and acidic residues" evidence="1">
    <location>
        <begin position="103"/>
        <end position="115"/>
    </location>
</feature>
<dbReference type="EMBL" id="JBBNAG010000009">
    <property type="protein sequence ID" value="KAK9105269.1"/>
    <property type="molecule type" value="Genomic_DNA"/>
</dbReference>
<accession>A0AAP0I2E2</accession>
<protein>
    <submittedName>
        <fullName evidence="2">Uncharacterized protein</fullName>
    </submittedName>
</protein>
<dbReference type="AlphaFoldDB" id="A0AAP0I2E2"/>
<reference evidence="2 3" key="1">
    <citation type="submission" date="2024-01" db="EMBL/GenBank/DDBJ databases">
        <title>Genome assemblies of Stephania.</title>
        <authorList>
            <person name="Yang L."/>
        </authorList>
    </citation>
    <scope>NUCLEOTIDE SEQUENCE [LARGE SCALE GENOMIC DNA]</scope>
    <source>
        <strain evidence="2">JXDWG</strain>
        <tissue evidence="2">Leaf</tissue>
    </source>
</reference>
<organism evidence="2 3">
    <name type="scientific">Stephania cephalantha</name>
    <dbReference type="NCBI Taxonomy" id="152367"/>
    <lineage>
        <taxon>Eukaryota</taxon>
        <taxon>Viridiplantae</taxon>
        <taxon>Streptophyta</taxon>
        <taxon>Embryophyta</taxon>
        <taxon>Tracheophyta</taxon>
        <taxon>Spermatophyta</taxon>
        <taxon>Magnoliopsida</taxon>
        <taxon>Ranunculales</taxon>
        <taxon>Menispermaceae</taxon>
        <taxon>Menispermoideae</taxon>
        <taxon>Cissampelideae</taxon>
        <taxon>Stephania</taxon>
    </lineage>
</organism>
<feature type="region of interest" description="Disordered" evidence="1">
    <location>
        <begin position="1"/>
        <end position="49"/>
    </location>
</feature>
<dbReference type="Proteomes" id="UP001419268">
    <property type="component" value="Unassembled WGS sequence"/>
</dbReference>
<feature type="region of interest" description="Disordered" evidence="1">
    <location>
        <begin position="95"/>
        <end position="142"/>
    </location>
</feature>
<gene>
    <name evidence="2" type="ORF">Scep_022113</name>
</gene>
<proteinExistence type="predicted"/>
<sequence>MAEPQRERERDRERKNMAKKEREGDWRCGRRRGGVQGAPARSECGGAPAHKARRLVVAANQQGWTVGADDDQQTRGRIGWTTSRRRAAALGAYVTRRRSKQVNHADRSEADDSARRAQRNAQRRGARAVNGVEQRRGGALPG</sequence>
<feature type="compositionally biased region" description="Basic residues" evidence="1">
    <location>
        <begin position="116"/>
        <end position="126"/>
    </location>
</feature>
<evidence type="ECO:0000313" key="2">
    <source>
        <dbReference type="EMBL" id="KAK9105269.1"/>
    </source>
</evidence>
<evidence type="ECO:0000256" key="1">
    <source>
        <dbReference type="SAM" id="MobiDB-lite"/>
    </source>
</evidence>
<keyword evidence="3" id="KW-1185">Reference proteome</keyword>
<name>A0AAP0I2E2_9MAGN</name>